<keyword evidence="2 5" id="KW-0689">Ribosomal protein</keyword>
<dbReference type="GO" id="GO:0015934">
    <property type="term" value="C:large ribosomal subunit"/>
    <property type="evidence" value="ECO:0007669"/>
    <property type="project" value="InterPro"/>
</dbReference>
<protein>
    <recommendedName>
        <fullName evidence="4 5">Large ribosomal subunit protein uL10</fullName>
    </recommendedName>
</protein>
<evidence type="ECO:0000313" key="6">
    <source>
        <dbReference type="EMBL" id="XDU67425.1"/>
    </source>
</evidence>
<dbReference type="GO" id="GO:0006412">
    <property type="term" value="P:translation"/>
    <property type="evidence" value="ECO:0007669"/>
    <property type="project" value="UniProtKB-UniRule"/>
</dbReference>
<evidence type="ECO:0000256" key="1">
    <source>
        <dbReference type="ARBA" id="ARBA00008889"/>
    </source>
</evidence>
<keyword evidence="5" id="KW-0694">RNA-binding</keyword>
<evidence type="ECO:0000256" key="5">
    <source>
        <dbReference type="HAMAP-Rule" id="MF_00362"/>
    </source>
</evidence>
<name>A0AB39VJH3_9FUSO</name>
<dbReference type="GO" id="GO:0070180">
    <property type="term" value="F:large ribosomal subunit rRNA binding"/>
    <property type="evidence" value="ECO:0007669"/>
    <property type="project" value="UniProtKB-UniRule"/>
</dbReference>
<proteinExistence type="inferred from homology"/>
<evidence type="ECO:0000256" key="3">
    <source>
        <dbReference type="ARBA" id="ARBA00023274"/>
    </source>
</evidence>
<dbReference type="SUPFAM" id="SSF160369">
    <property type="entry name" value="Ribosomal protein L10-like"/>
    <property type="match status" value="1"/>
</dbReference>
<dbReference type="HAMAP" id="MF_00362">
    <property type="entry name" value="Ribosomal_uL10"/>
    <property type="match status" value="1"/>
</dbReference>
<dbReference type="InterPro" id="IPR001790">
    <property type="entry name" value="Ribosomal_uL10"/>
</dbReference>
<dbReference type="Pfam" id="PF00466">
    <property type="entry name" value="Ribosomal_L10"/>
    <property type="match status" value="1"/>
</dbReference>
<comment type="function">
    <text evidence="5">Forms part of the ribosomal stalk, playing a central role in the interaction of the ribosome with GTP-bound translation factors.</text>
</comment>
<evidence type="ECO:0000256" key="2">
    <source>
        <dbReference type="ARBA" id="ARBA00022980"/>
    </source>
</evidence>
<evidence type="ECO:0000256" key="4">
    <source>
        <dbReference type="ARBA" id="ARBA00035202"/>
    </source>
</evidence>
<dbReference type="PANTHER" id="PTHR11560">
    <property type="entry name" value="39S RIBOSOMAL PROTEIN L10, MITOCHONDRIAL"/>
    <property type="match status" value="1"/>
</dbReference>
<dbReference type="AlphaFoldDB" id="A0AB39VJH3"/>
<dbReference type="InterPro" id="IPR022973">
    <property type="entry name" value="Ribosomal_uL10_bac"/>
</dbReference>
<gene>
    <name evidence="5 6" type="primary">rplJ</name>
    <name evidence="6" type="ORF">AB8B22_03125</name>
</gene>
<comment type="similarity">
    <text evidence="1 5">Belongs to the universal ribosomal protein uL10 family.</text>
</comment>
<dbReference type="KEGG" id="lrug:AB8B22_03125"/>
<accession>A0AB39VJH3</accession>
<organism evidence="6">
    <name type="scientific">Leptotrichia rugosa</name>
    <dbReference type="NCBI Taxonomy" id="3239302"/>
    <lineage>
        <taxon>Bacteria</taxon>
        <taxon>Fusobacteriati</taxon>
        <taxon>Fusobacteriota</taxon>
        <taxon>Fusobacteriia</taxon>
        <taxon>Fusobacteriales</taxon>
        <taxon>Leptotrichiaceae</taxon>
        <taxon>Leptotrichia</taxon>
    </lineage>
</organism>
<comment type="subunit">
    <text evidence="5">Part of the ribosomal stalk of the 50S ribosomal subunit. The N-terminus interacts with L11 and the large rRNA to form the base of the stalk. The C-terminus forms an elongated spine to which L12 dimers bind in a sequential fashion forming a multimeric L10(L12)X complex.</text>
</comment>
<dbReference type="RefSeq" id="WP_094079064.1">
    <property type="nucleotide sequence ID" value="NZ_CP165644.1"/>
</dbReference>
<dbReference type="PROSITE" id="PS01109">
    <property type="entry name" value="RIBOSOMAL_L10"/>
    <property type="match status" value="1"/>
</dbReference>
<dbReference type="InterPro" id="IPR043141">
    <property type="entry name" value="Ribosomal_uL10-like_sf"/>
</dbReference>
<reference evidence="6" key="1">
    <citation type="submission" date="2024-07" db="EMBL/GenBank/DDBJ databases">
        <authorList>
            <person name="Li X.-J."/>
            <person name="Wang X."/>
        </authorList>
    </citation>
    <scope>NUCLEOTIDE SEQUENCE</scope>
    <source>
        <strain evidence="6">HSP-334</strain>
    </source>
</reference>
<dbReference type="GO" id="GO:0003735">
    <property type="term" value="F:structural constituent of ribosome"/>
    <property type="evidence" value="ECO:0007669"/>
    <property type="project" value="InterPro"/>
</dbReference>
<dbReference type="InterPro" id="IPR002363">
    <property type="entry name" value="Ribosomal_uL10_CS_bac"/>
</dbReference>
<dbReference type="InterPro" id="IPR047865">
    <property type="entry name" value="Ribosomal_uL10_bac_type"/>
</dbReference>
<keyword evidence="3 5" id="KW-0687">Ribonucleoprotein</keyword>
<dbReference type="CDD" id="cd05797">
    <property type="entry name" value="Ribosomal_L10"/>
    <property type="match status" value="1"/>
</dbReference>
<dbReference type="NCBIfam" id="NF000955">
    <property type="entry name" value="PRK00099.1-1"/>
    <property type="match status" value="1"/>
</dbReference>
<sequence>MPAQAKLDAVKKLTEKLKDAKAMVFVDYKGISVNEDTELRKNARESKVEYFVAKNRLVKIALKEVGIEADFDDLLEGTTSFAVGYEDGVAPSKLIYEFGNKLKDKLVIKGGMVDAERVDVKTVEALAKLPSREELLGQVAYGLLSPVRMLAVALTNVAEQKENGEPAAE</sequence>
<dbReference type="Gene3D" id="3.30.70.1730">
    <property type="match status" value="1"/>
</dbReference>
<dbReference type="EMBL" id="CP165644">
    <property type="protein sequence ID" value="XDU67425.1"/>
    <property type="molecule type" value="Genomic_DNA"/>
</dbReference>
<keyword evidence="5" id="KW-0699">rRNA-binding</keyword>